<dbReference type="Proteomes" id="UP000322840">
    <property type="component" value="Segment"/>
</dbReference>
<sequence length="92" mass="10153">MLVSEVPGRLRALGIESIFQAVKAKDISTCTLAPMMIEEGEELVIELNASILGFNPVVIKVKLTDTAGTPEVRAWRVQSWDVAEAKILQFIR</sequence>
<accession>A0A5B9N998</accession>
<gene>
    <name evidence="1" type="ORF">CPT_Saba_002</name>
</gene>
<protein>
    <submittedName>
        <fullName evidence="1">Uncharacterized protein</fullName>
    </submittedName>
</protein>
<proteinExistence type="predicted"/>
<evidence type="ECO:0000313" key="1">
    <source>
        <dbReference type="EMBL" id="QEG09375.1"/>
    </source>
</evidence>
<organism evidence="1 2">
    <name type="scientific">Proteus phage Saba</name>
    <dbReference type="NCBI Taxonomy" id="2596672"/>
    <lineage>
        <taxon>Viruses</taxon>
        <taxon>Duplodnaviria</taxon>
        <taxon>Heunggongvirae</taxon>
        <taxon>Uroviricota</taxon>
        <taxon>Caudoviricetes</taxon>
        <taxon>Casjensviridae</taxon>
        <taxon>Cenphatecvirus</taxon>
        <taxon>Cenphatecvirus saba</taxon>
    </lineage>
</organism>
<keyword evidence="2" id="KW-1185">Reference proteome</keyword>
<name>A0A5B9N998_9CAUD</name>
<reference evidence="2" key="1">
    <citation type="submission" date="2019-06" db="EMBL/GenBank/DDBJ databases">
        <title>The Complete Genome of Proteus mirabilis Siphophage Saba.</title>
        <authorList>
            <person name="Nyugen J."/>
            <person name="Harb L."/>
            <person name="Moreland R."/>
            <person name="Liu M."/>
            <person name="Ramsey J."/>
        </authorList>
    </citation>
    <scope>NUCLEOTIDE SEQUENCE [LARGE SCALE GENOMIC DNA]</scope>
</reference>
<dbReference type="EMBL" id="MN062188">
    <property type="protein sequence ID" value="QEG09375.1"/>
    <property type="molecule type" value="Genomic_DNA"/>
</dbReference>
<evidence type="ECO:0000313" key="2">
    <source>
        <dbReference type="Proteomes" id="UP000322840"/>
    </source>
</evidence>